<dbReference type="AlphaFoldDB" id="A0A9J6QPA3"/>
<dbReference type="EMBL" id="JAOSHN010000002">
    <property type="protein sequence ID" value="MCU7377802.1"/>
    <property type="molecule type" value="Genomic_DNA"/>
</dbReference>
<dbReference type="Gene3D" id="3.30.2350.10">
    <property type="entry name" value="Pseudouridine synthase"/>
    <property type="match status" value="1"/>
</dbReference>
<dbReference type="NCBIfam" id="TIGR00005">
    <property type="entry name" value="rluA_subfam"/>
    <property type="match status" value="1"/>
</dbReference>
<dbReference type="CDD" id="cd02869">
    <property type="entry name" value="PseudoU_synth_RluA_like"/>
    <property type="match status" value="1"/>
</dbReference>
<protein>
    <recommendedName>
        <fullName evidence="4">Pseudouridine synthase</fullName>
        <ecNumber evidence="4">5.4.99.-</ecNumber>
    </recommendedName>
</protein>
<dbReference type="GO" id="GO:0140098">
    <property type="term" value="F:catalytic activity, acting on RNA"/>
    <property type="evidence" value="ECO:0007669"/>
    <property type="project" value="UniProtKB-ARBA"/>
</dbReference>
<dbReference type="InterPro" id="IPR006145">
    <property type="entry name" value="PsdUridine_synth_RsuA/RluA"/>
</dbReference>
<evidence type="ECO:0000256" key="1">
    <source>
        <dbReference type="ARBA" id="ARBA00000073"/>
    </source>
</evidence>
<comment type="function">
    <text evidence="4">Responsible for synthesis of pseudouridine from uracil.</text>
</comment>
<comment type="similarity">
    <text evidence="2 4">Belongs to the pseudouridine synthase RluA family.</text>
</comment>
<dbReference type="GO" id="GO:0003723">
    <property type="term" value="F:RNA binding"/>
    <property type="evidence" value="ECO:0007669"/>
    <property type="project" value="InterPro"/>
</dbReference>
<comment type="catalytic activity">
    <reaction evidence="1 4">
        <text>a uridine in RNA = a pseudouridine in RNA</text>
        <dbReference type="Rhea" id="RHEA:48348"/>
        <dbReference type="Rhea" id="RHEA-COMP:12068"/>
        <dbReference type="Rhea" id="RHEA-COMP:12069"/>
        <dbReference type="ChEBI" id="CHEBI:65314"/>
        <dbReference type="ChEBI" id="CHEBI:65315"/>
    </reaction>
</comment>
<keyword evidence="4" id="KW-0413">Isomerase</keyword>
<dbReference type="Proteomes" id="UP001065549">
    <property type="component" value="Unassembled WGS sequence"/>
</dbReference>
<evidence type="ECO:0000256" key="4">
    <source>
        <dbReference type="RuleBase" id="RU362028"/>
    </source>
</evidence>
<dbReference type="PANTHER" id="PTHR21600">
    <property type="entry name" value="MITOCHONDRIAL RNA PSEUDOURIDINE SYNTHASE"/>
    <property type="match status" value="1"/>
</dbReference>
<dbReference type="GO" id="GO:0000455">
    <property type="term" value="P:enzyme-directed rRNA pseudouridine synthesis"/>
    <property type="evidence" value="ECO:0007669"/>
    <property type="project" value="TreeGrafter"/>
</dbReference>
<name>A0A9J6QPA3_9FIRM</name>
<dbReference type="Pfam" id="PF00849">
    <property type="entry name" value="PseudoU_synth_2"/>
    <property type="match status" value="1"/>
</dbReference>
<dbReference type="InterPro" id="IPR050188">
    <property type="entry name" value="RluA_PseudoU_synthase"/>
</dbReference>
<evidence type="ECO:0000256" key="3">
    <source>
        <dbReference type="PIRSR" id="PIRSR606225-1"/>
    </source>
</evidence>
<dbReference type="SUPFAM" id="SSF55120">
    <property type="entry name" value="Pseudouridine synthase"/>
    <property type="match status" value="1"/>
</dbReference>
<evidence type="ECO:0000313" key="6">
    <source>
        <dbReference type="EMBL" id="MCU7377802.1"/>
    </source>
</evidence>
<dbReference type="InterPro" id="IPR020103">
    <property type="entry name" value="PsdUridine_synth_cat_dom_sf"/>
</dbReference>
<feature type="active site" evidence="3">
    <location>
        <position position="134"/>
    </location>
</feature>
<evidence type="ECO:0000259" key="5">
    <source>
        <dbReference type="Pfam" id="PF00849"/>
    </source>
</evidence>
<gene>
    <name evidence="6" type="ORF">OBO34_05455</name>
</gene>
<comment type="caution">
    <text evidence="6">The sequence shown here is derived from an EMBL/GenBank/DDBJ whole genome shotgun (WGS) entry which is preliminary data.</text>
</comment>
<feature type="domain" description="Pseudouridine synthase RsuA/RluA-like" evidence="5">
    <location>
        <begin position="88"/>
        <end position="239"/>
    </location>
</feature>
<dbReference type="RefSeq" id="WP_148395008.1">
    <property type="nucleotide sequence ID" value="NZ_JAJAGH010000006.1"/>
</dbReference>
<organism evidence="6 7">
    <name type="scientific">Hominibacterium faecale</name>
    <dbReference type="NCBI Taxonomy" id="2839743"/>
    <lineage>
        <taxon>Bacteria</taxon>
        <taxon>Bacillati</taxon>
        <taxon>Bacillota</taxon>
        <taxon>Clostridia</taxon>
        <taxon>Peptostreptococcales</taxon>
        <taxon>Anaerovoracaceae</taxon>
        <taxon>Hominibacterium</taxon>
    </lineage>
</organism>
<keyword evidence="7" id="KW-1185">Reference proteome</keyword>
<dbReference type="PANTHER" id="PTHR21600:SF44">
    <property type="entry name" value="RIBOSOMAL LARGE SUBUNIT PSEUDOURIDINE SYNTHASE D"/>
    <property type="match status" value="1"/>
</dbReference>
<evidence type="ECO:0000256" key="2">
    <source>
        <dbReference type="ARBA" id="ARBA00010876"/>
    </source>
</evidence>
<dbReference type="EC" id="5.4.99.-" evidence="4"/>
<dbReference type="GO" id="GO:0009982">
    <property type="term" value="F:pseudouridine synthase activity"/>
    <property type="evidence" value="ECO:0007669"/>
    <property type="project" value="InterPro"/>
</dbReference>
<sequence length="300" mass="33705">MDQFRYILTEEDKDILDVKGVLRRKFDFSARMRTKIKRDKLVYLNGKQTDGWLPVKTGDVVSIRLPQETSDFTPEDIPITVVYEDDSLLVINKQPGMVVHPTKGHVTHTLANGIMKYMIDSGQNYKIRFMNRLDMDTSGLVAVAKNAHCQASFMKQSQAGLVEKRYLAIVKGLIPSDAGTIDLPIGQPDPERVERAVTKDGAPSVTHYKVAERFNSGYSLVELALETGRTHQIRVHLAHIGYPIVSDHLYGETNPFLIERQALHAFQLSLSHPVTGEPLSCEAALPQDMQQLLDQLRGKK</sequence>
<accession>A0A9J6QPA3</accession>
<reference evidence="6" key="1">
    <citation type="submission" date="2022-09" db="EMBL/GenBank/DDBJ databases">
        <title>Culturomic study of gut microbiota in children with autism spectrum disorder.</title>
        <authorList>
            <person name="Efimov B.A."/>
            <person name="Chaplin A.V."/>
            <person name="Sokolova S.R."/>
            <person name="Pikina A.P."/>
            <person name="Korzhanova M."/>
            <person name="Belova V."/>
            <person name="Korostin D."/>
        </authorList>
    </citation>
    <scope>NUCLEOTIDE SEQUENCE</scope>
    <source>
        <strain evidence="6">ASD5510</strain>
    </source>
</reference>
<proteinExistence type="inferred from homology"/>
<dbReference type="InterPro" id="IPR006225">
    <property type="entry name" value="PsdUridine_synth_RluC/D"/>
</dbReference>
<evidence type="ECO:0000313" key="7">
    <source>
        <dbReference type="Proteomes" id="UP001065549"/>
    </source>
</evidence>